<comment type="similarity">
    <text evidence="2 10">Belongs to the purine nucleoside phosphorylase YfiH/LACC1 family.</text>
</comment>
<proteinExistence type="inferred from homology"/>
<dbReference type="CDD" id="cd16833">
    <property type="entry name" value="YfiH"/>
    <property type="match status" value="1"/>
</dbReference>
<dbReference type="InterPro" id="IPR003730">
    <property type="entry name" value="Cu_polyphenol_OxRdtase"/>
</dbReference>
<accession>A0ABP9ES28</accession>
<name>A0ABP9ES28_9GAMM</name>
<comment type="caution">
    <text evidence="11">The sequence shown here is derived from an EMBL/GenBank/DDBJ whole genome shotgun (WGS) entry which is preliminary data.</text>
</comment>
<evidence type="ECO:0000256" key="4">
    <source>
        <dbReference type="ARBA" id="ARBA00022723"/>
    </source>
</evidence>
<dbReference type="SUPFAM" id="SSF64438">
    <property type="entry name" value="CNF1/YfiH-like putative cysteine hydrolases"/>
    <property type="match status" value="1"/>
</dbReference>
<evidence type="ECO:0000256" key="7">
    <source>
        <dbReference type="ARBA" id="ARBA00047989"/>
    </source>
</evidence>
<comment type="catalytic activity">
    <reaction evidence="9">
        <text>S-methyl-5'-thioadenosine + phosphate = 5-(methylsulfanyl)-alpha-D-ribose 1-phosphate + adenine</text>
        <dbReference type="Rhea" id="RHEA:11852"/>
        <dbReference type="ChEBI" id="CHEBI:16708"/>
        <dbReference type="ChEBI" id="CHEBI:17509"/>
        <dbReference type="ChEBI" id="CHEBI:43474"/>
        <dbReference type="ChEBI" id="CHEBI:58533"/>
        <dbReference type="EC" id="2.4.2.28"/>
    </reaction>
    <physiologicalReaction direction="left-to-right" evidence="9">
        <dbReference type="Rhea" id="RHEA:11853"/>
    </physiologicalReaction>
</comment>
<gene>
    <name evidence="11" type="primary">pgeF</name>
    <name evidence="11" type="ORF">GCM10023333_18930</name>
</gene>
<evidence type="ECO:0000256" key="3">
    <source>
        <dbReference type="ARBA" id="ARBA00022679"/>
    </source>
</evidence>
<dbReference type="PANTHER" id="PTHR30616">
    <property type="entry name" value="UNCHARACTERIZED PROTEIN YFIH"/>
    <property type="match status" value="1"/>
</dbReference>
<reference evidence="12" key="1">
    <citation type="journal article" date="2019" name="Int. J. Syst. Evol. Microbiol.">
        <title>The Global Catalogue of Microorganisms (GCM) 10K type strain sequencing project: providing services to taxonomists for standard genome sequencing and annotation.</title>
        <authorList>
            <consortium name="The Broad Institute Genomics Platform"/>
            <consortium name="The Broad Institute Genome Sequencing Center for Infectious Disease"/>
            <person name="Wu L."/>
            <person name="Ma J."/>
        </authorList>
    </citation>
    <scope>NUCLEOTIDE SEQUENCE [LARGE SCALE GENOMIC DNA]</scope>
    <source>
        <strain evidence="12">JCM 18401</strain>
    </source>
</reference>
<evidence type="ECO:0000256" key="5">
    <source>
        <dbReference type="ARBA" id="ARBA00022801"/>
    </source>
</evidence>
<keyword evidence="4" id="KW-0479">Metal-binding</keyword>
<keyword evidence="5" id="KW-0378">Hydrolase</keyword>
<evidence type="ECO:0000256" key="6">
    <source>
        <dbReference type="ARBA" id="ARBA00022833"/>
    </source>
</evidence>
<protein>
    <recommendedName>
        <fullName evidence="10">Purine nucleoside phosphorylase</fullName>
    </recommendedName>
</protein>
<keyword evidence="12" id="KW-1185">Reference proteome</keyword>
<evidence type="ECO:0000256" key="1">
    <source>
        <dbReference type="ARBA" id="ARBA00000553"/>
    </source>
</evidence>
<keyword evidence="3" id="KW-0808">Transferase</keyword>
<evidence type="ECO:0000313" key="12">
    <source>
        <dbReference type="Proteomes" id="UP001499988"/>
    </source>
</evidence>
<dbReference type="RefSeq" id="WP_345335129.1">
    <property type="nucleotide sequence ID" value="NZ_BAABJZ010000059.1"/>
</dbReference>
<evidence type="ECO:0000256" key="10">
    <source>
        <dbReference type="RuleBase" id="RU361274"/>
    </source>
</evidence>
<dbReference type="EMBL" id="BAABJZ010000059">
    <property type="protein sequence ID" value="GAA4885746.1"/>
    <property type="molecule type" value="Genomic_DNA"/>
</dbReference>
<dbReference type="InterPro" id="IPR011324">
    <property type="entry name" value="Cytotoxic_necrot_fac-like_cat"/>
</dbReference>
<dbReference type="Gene3D" id="3.60.140.10">
    <property type="entry name" value="CNF1/YfiH-like putative cysteine hydrolases"/>
    <property type="match status" value="1"/>
</dbReference>
<evidence type="ECO:0000256" key="8">
    <source>
        <dbReference type="ARBA" id="ARBA00048968"/>
    </source>
</evidence>
<dbReference type="Pfam" id="PF02578">
    <property type="entry name" value="Cu-oxidase_4"/>
    <property type="match status" value="1"/>
</dbReference>
<comment type="catalytic activity">
    <reaction evidence="8">
        <text>adenosine + phosphate = alpha-D-ribose 1-phosphate + adenine</text>
        <dbReference type="Rhea" id="RHEA:27642"/>
        <dbReference type="ChEBI" id="CHEBI:16335"/>
        <dbReference type="ChEBI" id="CHEBI:16708"/>
        <dbReference type="ChEBI" id="CHEBI:43474"/>
        <dbReference type="ChEBI" id="CHEBI:57720"/>
        <dbReference type="EC" id="2.4.2.1"/>
    </reaction>
    <physiologicalReaction direction="left-to-right" evidence="8">
        <dbReference type="Rhea" id="RHEA:27643"/>
    </physiologicalReaction>
</comment>
<dbReference type="InterPro" id="IPR038371">
    <property type="entry name" value="Cu_polyphenol_OxRdtase_sf"/>
</dbReference>
<dbReference type="NCBIfam" id="TIGR00726">
    <property type="entry name" value="peptidoglycan editing factor PgeF"/>
    <property type="match status" value="1"/>
</dbReference>
<keyword evidence="6" id="KW-0862">Zinc</keyword>
<comment type="catalytic activity">
    <reaction evidence="1">
        <text>inosine + phosphate = alpha-D-ribose 1-phosphate + hypoxanthine</text>
        <dbReference type="Rhea" id="RHEA:27646"/>
        <dbReference type="ChEBI" id="CHEBI:17368"/>
        <dbReference type="ChEBI" id="CHEBI:17596"/>
        <dbReference type="ChEBI" id="CHEBI:43474"/>
        <dbReference type="ChEBI" id="CHEBI:57720"/>
        <dbReference type="EC" id="2.4.2.1"/>
    </reaction>
    <physiologicalReaction direction="left-to-right" evidence="1">
        <dbReference type="Rhea" id="RHEA:27647"/>
    </physiologicalReaction>
</comment>
<evidence type="ECO:0000256" key="2">
    <source>
        <dbReference type="ARBA" id="ARBA00007353"/>
    </source>
</evidence>
<evidence type="ECO:0000256" key="9">
    <source>
        <dbReference type="ARBA" id="ARBA00049893"/>
    </source>
</evidence>
<dbReference type="Proteomes" id="UP001499988">
    <property type="component" value="Unassembled WGS sequence"/>
</dbReference>
<comment type="catalytic activity">
    <reaction evidence="7">
        <text>adenosine + H2O + H(+) = inosine + NH4(+)</text>
        <dbReference type="Rhea" id="RHEA:24408"/>
        <dbReference type="ChEBI" id="CHEBI:15377"/>
        <dbReference type="ChEBI" id="CHEBI:15378"/>
        <dbReference type="ChEBI" id="CHEBI:16335"/>
        <dbReference type="ChEBI" id="CHEBI:17596"/>
        <dbReference type="ChEBI" id="CHEBI:28938"/>
        <dbReference type="EC" id="3.5.4.4"/>
    </reaction>
    <physiologicalReaction direction="left-to-right" evidence="7">
        <dbReference type="Rhea" id="RHEA:24409"/>
    </physiologicalReaction>
</comment>
<evidence type="ECO:0000313" key="11">
    <source>
        <dbReference type="EMBL" id="GAA4885746.1"/>
    </source>
</evidence>
<organism evidence="11 12">
    <name type="scientific">Ferrimonas pelagia</name>
    <dbReference type="NCBI Taxonomy" id="1177826"/>
    <lineage>
        <taxon>Bacteria</taxon>
        <taxon>Pseudomonadati</taxon>
        <taxon>Pseudomonadota</taxon>
        <taxon>Gammaproteobacteria</taxon>
        <taxon>Alteromonadales</taxon>
        <taxon>Ferrimonadaceae</taxon>
        <taxon>Ferrimonas</taxon>
    </lineage>
</organism>
<sequence>MWLTPDWPAPATVLALSTTRFGGASSAPYAGLNLGQHVGDRPEIVEANRARLSTALPDGATIQWLDQVHGTDVVSLPTTLPLPQADASFTDQANQYCAVMTADCLPVLLCDRAGTQVAAVHAGWRGLHAGVIEACLARFQAPASQILAWLGPAIGPNCFEVGAEVRAAFVAEDRAAEDAFLPQGDRYLADIYQLARLRLQRAGVSALYGDHYCTASDPSRFYSYRRQGRTGRQASLIGLRRQA</sequence>
<dbReference type="PANTHER" id="PTHR30616:SF2">
    <property type="entry name" value="PURINE NUCLEOSIDE PHOSPHORYLASE LACC1"/>
    <property type="match status" value="1"/>
</dbReference>